<organism evidence="3 4">
    <name type="scientific">Comamonas terrae</name>
    <dbReference type="NCBI Taxonomy" id="673548"/>
    <lineage>
        <taxon>Bacteria</taxon>
        <taxon>Pseudomonadati</taxon>
        <taxon>Pseudomonadota</taxon>
        <taxon>Betaproteobacteria</taxon>
        <taxon>Burkholderiales</taxon>
        <taxon>Comamonadaceae</taxon>
        <taxon>Comamonas</taxon>
    </lineage>
</organism>
<dbReference type="EMBL" id="JBHUMV010000006">
    <property type="protein sequence ID" value="MFD2755171.1"/>
    <property type="molecule type" value="Genomic_DNA"/>
</dbReference>
<feature type="transmembrane region" description="Helical" evidence="2">
    <location>
        <begin position="46"/>
        <end position="64"/>
    </location>
</feature>
<keyword evidence="2" id="KW-0472">Membrane</keyword>
<reference evidence="4" key="1">
    <citation type="journal article" date="2019" name="Int. J. Syst. Evol. Microbiol.">
        <title>The Global Catalogue of Microorganisms (GCM) 10K type strain sequencing project: providing services to taxonomists for standard genome sequencing and annotation.</title>
        <authorList>
            <consortium name="The Broad Institute Genomics Platform"/>
            <consortium name="The Broad Institute Genome Sequencing Center for Infectious Disease"/>
            <person name="Wu L."/>
            <person name="Ma J."/>
        </authorList>
    </citation>
    <scope>NUCLEOTIDE SEQUENCE [LARGE SCALE GENOMIC DNA]</scope>
    <source>
        <strain evidence="4">TISTR 1906</strain>
    </source>
</reference>
<accession>A0ABW5UNF6</accession>
<evidence type="ECO:0008006" key="5">
    <source>
        <dbReference type="Google" id="ProtNLM"/>
    </source>
</evidence>
<dbReference type="RefSeq" id="WP_157081988.1">
    <property type="nucleotide sequence ID" value="NZ_BCNT01000008.1"/>
</dbReference>
<keyword evidence="2" id="KW-0812">Transmembrane</keyword>
<comment type="caution">
    <text evidence="3">The sequence shown here is derived from an EMBL/GenBank/DDBJ whole genome shotgun (WGS) entry which is preliminary data.</text>
</comment>
<keyword evidence="4" id="KW-1185">Reference proteome</keyword>
<dbReference type="Proteomes" id="UP001597463">
    <property type="component" value="Unassembled WGS sequence"/>
</dbReference>
<sequence length="267" mass="29732">MGIQDRDYWRERYRARGNVDPEHWRQDELTSLDVDFRPPKNNELNFVGKLFLTIFVALICVIAYRGVKDRLSRPEPVREVVGQRQGAPSAAPASPAGRSAEPPVVRAPSSEGQVYRCGNAYSSQPCEGGKPVIISSPVASAGDASGMREIYLCKDFQGRLFWESTACSLNGRFMERIASVPANVSWEQQVVVAQQQWAKARSVASEQIVSVAPRQAVAKANASECQALEDRVNWLDSLGRAGGGVYTMDWIREQRRLARDRQFRIGC</sequence>
<evidence type="ECO:0000256" key="1">
    <source>
        <dbReference type="SAM" id="MobiDB-lite"/>
    </source>
</evidence>
<proteinExistence type="predicted"/>
<feature type="compositionally biased region" description="Low complexity" evidence="1">
    <location>
        <begin position="82"/>
        <end position="100"/>
    </location>
</feature>
<evidence type="ECO:0000313" key="3">
    <source>
        <dbReference type="EMBL" id="MFD2755171.1"/>
    </source>
</evidence>
<name>A0ABW5UNF6_9BURK</name>
<feature type="region of interest" description="Disordered" evidence="1">
    <location>
        <begin position="78"/>
        <end position="111"/>
    </location>
</feature>
<evidence type="ECO:0000256" key="2">
    <source>
        <dbReference type="SAM" id="Phobius"/>
    </source>
</evidence>
<evidence type="ECO:0000313" key="4">
    <source>
        <dbReference type="Proteomes" id="UP001597463"/>
    </source>
</evidence>
<keyword evidence="2" id="KW-1133">Transmembrane helix</keyword>
<protein>
    <recommendedName>
        <fullName evidence="5">DUF1311 domain-containing protein</fullName>
    </recommendedName>
</protein>
<gene>
    <name evidence="3" type="ORF">ACFSW6_13825</name>
</gene>